<comment type="cofactor">
    <cofactor evidence="2">
        <name>L-ascorbate</name>
        <dbReference type="ChEBI" id="CHEBI:38290"/>
    </cofactor>
</comment>
<reference evidence="13" key="1">
    <citation type="submission" date="2025-08" db="UniProtKB">
        <authorList>
            <consortium name="RefSeq"/>
        </authorList>
    </citation>
    <scope>IDENTIFICATION</scope>
</reference>
<evidence type="ECO:0000256" key="3">
    <source>
        <dbReference type="ARBA" id="ARBA00005022"/>
    </source>
</evidence>
<dbReference type="Gene3D" id="3.30.2020.30">
    <property type="match status" value="1"/>
</dbReference>
<evidence type="ECO:0000256" key="6">
    <source>
        <dbReference type="ARBA" id="ARBA00022873"/>
    </source>
</evidence>
<gene>
    <name evidence="13" type="primary">LOC110977490</name>
</gene>
<dbReference type="RefSeq" id="XP_022087371.1">
    <property type="nucleotide sequence ID" value="XM_022231679.1"/>
</dbReference>
<organism evidence="12 13">
    <name type="scientific">Acanthaster planci</name>
    <name type="common">Crown-of-thorns starfish</name>
    <dbReference type="NCBI Taxonomy" id="133434"/>
    <lineage>
        <taxon>Eukaryota</taxon>
        <taxon>Metazoa</taxon>
        <taxon>Echinodermata</taxon>
        <taxon>Eleutherozoa</taxon>
        <taxon>Asterozoa</taxon>
        <taxon>Asteroidea</taxon>
        <taxon>Valvatacea</taxon>
        <taxon>Valvatida</taxon>
        <taxon>Acanthasteridae</taxon>
        <taxon>Acanthaster</taxon>
    </lineage>
</organism>
<keyword evidence="7" id="KW-0223">Dioxygenase</keyword>
<dbReference type="AlphaFoldDB" id="A0A8B7Y6E6"/>
<evidence type="ECO:0000256" key="2">
    <source>
        <dbReference type="ARBA" id="ARBA00001961"/>
    </source>
</evidence>
<dbReference type="Proteomes" id="UP000694845">
    <property type="component" value="Unplaced"/>
</dbReference>
<dbReference type="CDD" id="cd00250">
    <property type="entry name" value="CAS_like"/>
    <property type="match status" value="1"/>
</dbReference>
<keyword evidence="8" id="KW-0560">Oxidoreductase</keyword>
<dbReference type="InterPro" id="IPR042098">
    <property type="entry name" value="TauD-like_sf"/>
</dbReference>
<dbReference type="PANTHER" id="PTHR10696:SF33">
    <property type="entry name" value="GAMMA-BUTYROBETAINE DIOXYGENASE"/>
    <property type="match status" value="1"/>
</dbReference>
<accession>A0A8B7Y6E6</accession>
<evidence type="ECO:0000256" key="1">
    <source>
        <dbReference type="ARBA" id="ARBA00001954"/>
    </source>
</evidence>
<dbReference type="Gene3D" id="3.60.130.10">
    <property type="entry name" value="Clavaminate synthase-like"/>
    <property type="match status" value="1"/>
</dbReference>
<keyword evidence="6" id="KW-0124">Carnitine biosynthesis</keyword>
<dbReference type="OrthoDB" id="406634at2759"/>
<feature type="domain" description="TauD/TfdA-like" evidence="10">
    <location>
        <begin position="203"/>
        <end position="455"/>
    </location>
</feature>
<evidence type="ECO:0000259" key="11">
    <source>
        <dbReference type="Pfam" id="PF06155"/>
    </source>
</evidence>
<comment type="cofactor">
    <cofactor evidence="1">
        <name>Fe(2+)</name>
        <dbReference type="ChEBI" id="CHEBI:29033"/>
    </cofactor>
</comment>
<evidence type="ECO:0000256" key="8">
    <source>
        <dbReference type="ARBA" id="ARBA00023002"/>
    </source>
</evidence>
<dbReference type="FunFam" id="3.60.130.10:FF:000001">
    <property type="entry name" value="Trimethyllysine dioxygenase, mitochondrial"/>
    <property type="match status" value="1"/>
</dbReference>
<comment type="similarity">
    <text evidence="4">Belongs to the gamma-BBH/TMLD family.</text>
</comment>
<evidence type="ECO:0000259" key="10">
    <source>
        <dbReference type="Pfam" id="PF02668"/>
    </source>
</evidence>
<evidence type="ECO:0000313" key="12">
    <source>
        <dbReference type="Proteomes" id="UP000694845"/>
    </source>
</evidence>
<dbReference type="FunFam" id="3.30.2020.30:FF:000002">
    <property type="entry name" value="Putative gamma-butyrobetaine dioxygenase"/>
    <property type="match status" value="1"/>
</dbReference>
<dbReference type="SUPFAM" id="SSF51197">
    <property type="entry name" value="Clavaminate synthase-like"/>
    <property type="match status" value="1"/>
</dbReference>
<dbReference type="InterPro" id="IPR010376">
    <property type="entry name" value="GBBH-like_N"/>
</dbReference>
<proteinExistence type="inferred from homology"/>
<dbReference type="InterPro" id="IPR003819">
    <property type="entry name" value="TauD/TfdA-like"/>
</dbReference>
<keyword evidence="9" id="KW-0408">Iron</keyword>
<dbReference type="PANTHER" id="PTHR10696">
    <property type="entry name" value="GAMMA-BUTYROBETAINE HYDROXYLASE-RELATED"/>
    <property type="match status" value="1"/>
</dbReference>
<evidence type="ECO:0000313" key="13">
    <source>
        <dbReference type="RefSeq" id="XP_022087371.1"/>
    </source>
</evidence>
<comment type="pathway">
    <text evidence="3">Amine and polyamine biosynthesis; carnitine biosynthesis.</text>
</comment>
<evidence type="ECO:0000256" key="4">
    <source>
        <dbReference type="ARBA" id="ARBA00008654"/>
    </source>
</evidence>
<keyword evidence="5" id="KW-0479">Metal-binding</keyword>
<name>A0A8B7Y6E6_ACAPL</name>
<dbReference type="KEGG" id="aplc:110977490"/>
<dbReference type="GO" id="GO:0005739">
    <property type="term" value="C:mitochondrion"/>
    <property type="evidence" value="ECO:0007669"/>
    <property type="project" value="TreeGrafter"/>
</dbReference>
<dbReference type="GO" id="GO:0045329">
    <property type="term" value="P:carnitine biosynthetic process"/>
    <property type="evidence" value="ECO:0007669"/>
    <property type="project" value="UniProtKB-UniPathway"/>
</dbReference>
<feature type="domain" description="Gamma-butyrobetaine hydroxylase-like N-terminal" evidence="11">
    <location>
        <begin position="98"/>
        <end position="182"/>
    </location>
</feature>
<dbReference type="GO" id="GO:0008336">
    <property type="term" value="F:gamma-butyrobetaine dioxygenase activity"/>
    <property type="evidence" value="ECO:0007669"/>
    <property type="project" value="TreeGrafter"/>
</dbReference>
<dbReference type="GeneID" id="110977490"/>
<sequence>MARPLVTMAGRLAGISLARLADTSWRICRPIRVVRASGNRFGSIKPLMRRTSGQDGLSVMLTKSYSSAQSEHAVFAPPISLEDHAGAQNGAKTASDVRLDEESKQLVVSWEGGRSQAFPFVWLRDNCRCPRCFHSKALARLTYAHELSVDITAKSVETSPDSDAVTIRWADGHESQFPFHWLGAYCFVDSQQDQLLDPKFDFWGADIDLQSFDFGELLTNDRALYKWLAELVSRGIAVVKNAPSEVGQLHRLGGRVAFLRPCNYGPTFQVKSKVDPSNAAYTSGPLALHTDLAYYIRQPGIQLLHCIEQAECTGGENLFSDGFKVARDLRKDDPEAFRLLSTVPFEFFDVGTDYYGAFHQHARHPTIELDERGEVVSVTISDHSRDPMLRAPLHQVQPLYRALNKYCNMLLDPQNVFKYKMDTGDIMTFNNRRALHGRSSFQVTKASGRHLEGSYLEWDEVNSRLRVLAAQLKITSDK</sequence>
<dbReference type="UniPathway" id="UPA00118"/>
<dbReference type="Pfam" id="PF06155">
    <property type="entry name" value="GBBH-like_N"/>
    <property type="match status" value="1"/>
</dbReference>
<evidence type="ECO:0000256" key="5">
    <source>
        <dbReference type="ARBA" id="ARBA00022723"/>
    </source>
</evidence>
<dbReference type="Pfam" id="PF02668">
    <property type="entry name" value="TauD"/>
    <property type="match status" value="1"/>
</dbReference>
<evidence type="ECO:0000256" key="9">
    <source>
        <dbReference type="ARBA" id="ARBA00023004"/>
    </source>
</evidence>
<keyword evidence="12" id="KW-1185">Reference proteome</keyword>
<dbReference type="InterPro" id="IPR038492">
    <property type="entry name" value="GBBH-like_N_sf"/>
</dbReference>
<dbReference type="InterPro" id="IPR050411">
    <property type="entry name" value="AlphaKG_dependent_hydroxylases"/>
</dbReference>
<protein>
    <submittedName>
        <fullName evidence="13">Gamma-butyrobetaine dioxygenase-like isoform X1</fullName>
    </submittedName>
</protein>
<evidence type="ECO:0000256" key="7">
    <source>
        <dbReference type="ARBA" id="ARBA00022964"/>
    </source>
</evidence>
<dbReference type="GO" id="GO:0046872">
    <property type="term" value="F:metal ion binding"/>
    <property type="evidence" value="ECO:0007669"/>
    <property type="project" value="UniProtKB-KW"/>
</dbReference>